<dbReference type="Proteomes" id="UP000033071">
    <property type="component" value="Chromosome"/>
</dbReference>
<comment type="cofactor">
    <cofactor evidence="1">
        <name>Zn(2+)</name>
        <dbReference type="ChEBI" id="CHEBI:29105"/>
    </cofactor>
</comment>
<dbReference type="InterPro" id="IPR045089">
    <property type="entry name" value="PGGT1B-like"/>
</dbReference>
<evidence type="ECO:0000313" key="12">
    <source>
        <dbReference type="Proteomes" id="UP000033071"/>
    </source>
</evidence>
<evidence type="ECO:0000256" key="2">
    <source>
        <dbReference type="ARBA" id="ARBA00010497"/>
    </source>
</evidence>
<evidence type="ECO:0000256" key="8">
    <source>
        <dbReference type="ARBA" id="ARBA00030816"/>
    </source>
</evidence>
<evidence type="ECO:0000259" key="10">
    <source>
        <dbReference type="Pfam" id="PF00432"/>
    </source>
</evidence>
<evidence type="ECO:0000256" key="7">
    <source>
        <dbReference type="ARBA" id="ARBA00022833"/>
    </source>
</evidence>
<keyword evidence="4" id="KW-0808">Transferase</keyword>
<keyword evidence="6" id="KW-0677">Repeat</keyword>
<feature type="domain" description="Prenyltransferase alpha-alpha toroid" evidence="10">
    <location>
        <begin position="73"/>
        <end position="138"/>
    </location>
</feature>
<evidence type="ECO:0000313" key="11">
    <source>
        <dbReference type="EMBL" id="AKB70878.1"/>
    </source>
</evidence>
<evidence type="ECO:0000256" key="4">
    <source>
        <dbReference type="ARBA" id="ARBA00022679"/>
    </source>
</evidence>
<keyword evidence="7" id="KW-0862">Zinc</keyword>
<dbReference type="PANTHER" id="PTHR11774">
    <property type="entry name" value="GERANYLGERANYL TRANSFERASE TYPE BETA SUBUNIT"/>
    <property type="match status" value="1"/>
</dbReference>
<feature type="domain" description="Prenyltransferase alpha-alpha toroid" evidence="10">
    <location>
        <begin position="466"/>
        <end position="601"/>
    </location>
</feature>
<keyword evidence="3" id="KW-0637">Prenyltransferase</keyword>
<evidence type="ECO:0000256" key="5">
    <source>
        <dbReference type="ARBA" id="ARBA00022723"/>
    </source>
</evidence>
<dbReference type="HOGENOM" id="CLU_453897_0_0_2"/>
<dbReference type="GO" id="GO:0008318">
    <property type="term" value="F:protein prenyltransferase activity"/>
    <property type="evidence" value="ECO:0007669"/>
    <property type="project" value="InterPro"/>
</dbReference>
<dbReference type="InterPro" id="IPR001330">
    <property type="entry name" value="Prenyltrans"/>
</dbReference>
<dbReference type="KEGG" id="mmac:MSMAC_0988"/>
<comment type="similarity">
    <text evidence="2">Belongs to the protein prenyltransferase subunit beta family.</text>
</comment>
<sequence length="636" mass="72296">MDKRKKVSKRNYFRIKHYLFVIFKSYSLTLVTIMNRSRRTNLCLYILFLVFFLVFTGCVSQKVIHNQEPSSLSNISELWTANTISRLDSSHAVYGGYSDFPPEEPTLYSTFYSLESLKLLDKEPQNKQATIDWLLSQEQMILKQNNSSNIREIYFLTMSLDILGTKPANSSSLTSKIMELQASNGSFVEEKGDEGTLLDTFRAVTALHSLGVDLNQVPSTKSWLIEKWGETEGSSSLMDSTAETSMLISMLELYNVNIYSQNKSPRMEKLTEQKSIVENQLESLPDAEMDLFTLNSFTDFLLINGSISPEIQSGIGTYLQREQLQDGGFNLLSEDYGEQQGTYLALKIASKIGLSLNDNVSTFIYNCETLDGSGGFRPAYRLIPSPENTYLAIESLKILGSEPEDKEKILRYIADEWQEGSKDTKNAYYLLMVYKLLNCSYPQDVQFEEWVKRSLDECANQPVESMNYEETFYLAKLTNLLGIDLNNRDMLIAKMQSIQQKDGGFGFEDSDLFMTFYVVNILEELGSSPLNREGCISWIQEGQVDDGGFIIRRGPIHTNSSDIYSTYMSVVSLNALDAEPKDSDKLLEWLRDCQYEYGGFKFAPEYADLDASADTFEASLEYTNWGLISWNVLSKD</sequence>
<evidence type="ECO:0000256" key="1">
    <source>
        <dbReference type="ARBA" id="ARBA00001947"/>
    </source>
</evidence>
<dbReference type="Gene3D" id="1.50.10.20">
    <property type="match status" value="3"/>
</dbReference>
<dbReference type="PANTHER" id="PTHR11774:SF11">
    <property type="entry name" value="GERANYLGERANYL TRANSFERASE TYPE-2 SUBUNIT BETA"/>
    <property type="match status" value="1"/>
</dbReference>
<accession>A0A0E3RY46</accession>
<dbReference type="SUPFAM" id="SSF48239">
    <property type="entry name" value="Terpenoid cyclases/Protein prenyltransferases"/>
    <property type="match status" value="2"/>
</dbReference>
<proteinExistence type="inferred from homology"/>
<protein>
    <recommendedName>
        <fullName evidence="8">Geranylgeranyl transferase type II subunit beta</fullName>
    </recommendedName>
    <alternativeName>
        <fullName evidence="9">Type II protein geranyl-geranyltransferase subunit beta</fullName>
    </alternativeName>
</protein>
<evidence type="ECO:0000256" key="6">
    <source>
        <dbReference type="ARBA" id="ARBA00022737"/>
    </source>
</evidence>
<dbReference type="AlphaFoldDB" id="A0A0E3RY46"/>
<evidence type="ECO:0000256" key="3">
    <source>
        <dbReference type="ARBA" id="ARBA00022602"/>
    </source>
</evidence>
<dbReference type="InterPro" id="IPR008930">
    <property type="entry name" value="Terpenoid_cyclase/PrenylTrfase"/>
</dbReference>
<dbReference type="EMBL" id="CP009514">
    <property type="protein sequence ID" value="AKB70878.1"/>
    <property type="molecule type" value="Genomic_DNA"/>
</dbReference>
<name>A0A0E3RY46_METMZ</name>
<dbReference type="GO" id="GO:0046872">
    <property type="term" value="F:metal ion binding"/>
    <property type="evidence" value="ECO:0007669"/>
    <property type="project" value="UniProtKB-KW"/>
</dbReference>
<keyword evidence="5" id="KW-0479">Metal-binding</keyword>
<gene>
    <name evidence="11" type="ORF">MSMAC_0988</name>
</gene>
<feature type="domain" description="Prenyltransferase alpha-alpha toroid" evidence="10">
    <location>
        <begin position="313"/>
        <end position="415"/>
    </location>
</feature>
<evidence type="ECO:0000256" key="9">
    <source>
        <dbReference type="ARBA" id="ARBA00032766"/>
    </source>
</evidence>
<dbReference type="PATRIC" id="fig|1434113.4.peg.1239"/>
<dbReference type="Pfam" id="PF00432">
    <property type="entry name" value="Prenyltrans"/>
    <property type="match status" value="4"/>
</dbReference>
<reference evidence="11 12" key="1">
    <citation type="submission" date="2014-07" db="EMBL/GenBank/DDBJ databases">
        <title>Methanogenic archaea and the global carbon cycle.</title>
        <authorList>
            <person name="Henriksen J.R."/>
            <person name="Luke J."/>
            <person name="Reinhart S."/>
            <person name="Benedict M.N."/>
            <person name="Youngblut N.D."/>
            <person name="Metcalf M.E."/>
            <person name="Whitaker R.J."/>
            <person name="Metcalf W.W."/>
        </authorList>
    </citation>
    <scope>NUCLEOTIDE SEQUENCE [LARGE SCALE GENOMIC DNA]</scope>
    <source>
        <strain evidence="11 12">C16</strain>
    </source>
</reference>
<feature type="domain" description="Prenyltransferase alpha-alpha toroid" evidence="10">
    <location>
        <begin position="144"/>
        <end position="259"/>
    </location>
</feature>
<organism evidence="11 12">
    <name type="scientific">Methanosarcina mazei C16</name>
    <dbReference type="NCBI Taxonomy" id="1434113"/>
    <lineage>
        <taxon>Archaea</taxon>
        <taxon>Methanobacteriati</taxon>
        <taxon>Methanobacteriota</taxon>
        <taxon>Stenosarchaea group</taxon>
        <taxon>Methanomicrobia</taxon>
        <taxon>Methanosarcinales</taxon>
        <taxon>Methanosarcinaceae</taxon>
        <taxon>Methanosarcina</taxon>
    </lineage>
</organism>